<comment type="cofactor">
    <cofactor evidence="1 7">
        <name>L-ascorbate</name>
        <dbReference type="ChEBI" id="CHEBI:38290"/>
    </cofactor>
</comment>
<dbReference type="PANTHER" id="PTHR41536">
    <property type="entry name" value="PKHD-TYPE HYDROXYLASE YBIX"/>
    <property type="match status" value="1"/>
</dbReference>
<feature type="binding site" evidence="7">
    <location>
        <position position="169"/>
    </location>
    <ligand>
        <name>2-oxoglutarate</name>
        <dbReference type="ChEBI" id="CHEBI:16810"/>
    </ligand>
</feature>
<comment type="cofactor">
    <cofactor evidence="7">
        <name>Fe(2+)</name>
        <dbReference type="ChEBI" id="CHEBI:29033"/>
    </cofactor>
    <text evidence="7">Binds 1 Fe(2+) ion per subunit.</text>
</comment>
<dbReference type="Pfam" id="PF18331">
    <property type="entry name" value="PKHD_C"/>
    <property type="match status" value="1"/>
</dbReference>
<feature type="domain" description="Fe2OG dioxygenase" evidence="8">
    <location>
        <begin position="78"/>
        <end position="178"/>
    </location>
</feature>
<dbReference type="PANTHER" id="PTHR41536:SF1">
    <property type="entry name" value="PKHD-TYPE HYDROXYLASE YBIX"/>
    <property type="match status" value="1"/>
</dbReference>
<dbReference type="PROSITE" id="PS51471">
    <property type="entry name" value="FE2OG_OXY"/>
    <property type="match status" value="1"/>
</dbReference>
<evidence type="ECO:0000256" key="5">
    <source>
        <dbReference type="ARBA" id="ARBA00023002"/>
    </source>
</evidence>
<feature type="binding site" evidence="7">
    <location>
        <position position="159"/>
    </location>
    <ligand>
        <name>Fe cation</name>
        <dbReference type="ChEBI" id="CHEBI:24875"/>
    </ligand>
</feature>
<comment type="caution">
    <text evidence="9">The sequence shown here is derived from an EMBL/GenBank/DDBJ whole genome shotgun (WGS) entry which is preliminary data.</text>
</comment>
<dbReference type="GO" id="GO:0006879">
    <property type="term" value="P:intracellular iron ion homeostasis"/>
    <property type="evidence" value="ECO:0007669"/>
    <property type="project" value="TreeGrafter"/>
</dbReference>
<dbReference type="GO" id="GO:0006974">
    <property type="term" value="P:DNA damage response"/>
    <property type="evidence" value="ECO:0007669"/>
    <property type="project" value="TreeGrafter"/>
</dbReference>
<evidence type="ECO:0000313" key="9">
    <source>
        <dbReference type="EMBL" id="GHA00335.1"/>
    </source>
</evidence>
<gene>
    <name evidence="9" type="primary">piuC</name>
    <name evidence="9" type="ORF">GCM10008090_06330</name>
</gene>
<protein>
    <submittedName>
        <fullName evidence="9">PKHD-type hydroxylase PiuC</fullName>
    </submittedName>
</protein>
<name>A0A918RIM4_9GAMM</name>
<dbReference type="Pfam" id="PF13640">
    <property type="entry name" value="2OG-FeII_Oxy_3"/>
    <property type="match status" value="1"/>
</dbReference>
<evidence type="ECO:0000256" key="3">
    <source>
        <dbReference type="ARBA" id="ARBA00022896"/>
    </source>
</evidence>
<dbReference type="InterPro" id="IPR005123">
    <property type="entry name" value="Oxoglu/Fe-dep_dioxygenase_dom"/>
</dbReference>
<feature type="binding site" evidence="7">
    <location>
        <position position="98"/>
    </location>
    <ligand>
        <name>Fe cation</name>
        <dbReference type="ChEBI" id="CHEBI:24875"/>
    </ligand>
</feature>
<reference evidence="9" key="2">
    <citation type="submission" date="2020-09" db="EMBL/GenBank/DDBJ databases">
        <authorList>
            <person name="Sun Q."/>
            <person name="Kim S."/>
        </authorList>
    </citation>
    <scope>NUCLEOTIDE SEQUENCE</scope>
    <source>
        <strain evidence="9">KCTC 12711</strain>
    </source>
</reference>
<dbReference type="InterPro" id="IPR006620">
    <property type="entry name" value="Pro_4_hyd_alph"/>
</dbReference>
<dbReference type="NCBIfam" id="NF003975">
    <property type="entry name" value="PRK05467.1-4"/>
    <property type="match status" value="1"/>
</dbReference>
<evidence type="ECO:0000256" key="2">
    <source>
        <dbReference type="ARBA" id="ARBA00022723"/>
    </source>
</evidence>
<feature type="binding site" evidence="7">
    <location>
        <position position="96"/>
    </location>
    <ligand>
        <name>Fe cation</name>
        <dbReference type="ChEBI" id="CHEBI:24875"/>
    </ligand>
</feature>
<evidence type="ECO:0000256" key="1">
    <source>
        <dbReference type="ARBA" id="ARBA00001961"/>
    </source>
</evidence>
<evidence type="ECO:0000256" key="7">
    <source>
        <dbReference type="HAMAP-Rule" id="MF_00657"/>
    </source>
</evidence>
<dbReference type="InterPro" id="IPR041097">
    <property type="entry name" value="PKHD_C"/>
</dbReference>
<dbReference type="SMART" id="SM00702">
    <property type="entry name" value="P4Hc"/>
    <property type="match status" value="1"/>
</dbReference>
<dbReference type="Gene3D" id="2.60.120.620">
    <property type="entry name" value="q2cbj1_9rhob like domain"/>
    <property type="match status" value="1"/>
</dbReference>
<keyword evidence="4 7" id="KW-0223">Dioxygenase</keyword>
<reference evidence="9" key="1">
    <citation type="journal article" date="2014" name="Int. J. Syst. Evol. Microbiol.">
        <title>Complete genome sequence of Corynebacterium casei LMG S-19264T (=DSM 44701T), isolated from a smear-ripened cheese.</title>
        <authorList>
            <consortium name="US DOE Joint Genome Institute (JGI-PGF)"/>
            <person name="Walter F."/>
            <person name="Albersmeier A."/>
            <person name="Kalinowski J."/>
            <person name="Ruckert C."/>
        </authorList>
    </citation>
    <scope>NUCLEOTIDE SEQUENCE</scope>
    <source>
        <strain evidence="9">KCTC 12711</strain>
    </source>
</reference>
<evidence type="ECO:0000256" key="6">
    <source>
        <dbReference type="ARBA" id="ARBA00023004"/>
    </source>
</evidence>
<sequence length="227" mass="24957">MLIVIEKVLTQDQVAEVRDALMNAPWHDGKASAGGLAVNRKSNQQLLDSSDTAKQLQQQLLTALGGNANFISAALPHKIYPPKFNCYQQGDTYGNHIDGAIMTLPHSGESLRTDISATLFLSDPEEYQGGELTVETTYGAQPVKLAAGDMVLYPATSLHRVNPITSGERVASFFWIQSLVRDTDQRSNLYDLDQSVQSLTSVLGPEHDDVVRLSGVYHNLVRRWSDC</sequence>
<dbReference type="NCBIfam" id="NF003974">
    <property type="entry name" value="PRK05467.1-3"/>
    <property type="match status" value="1"/>
</dbReference>
<dbReference type="GO" id="GO:0016706">
    <property type="term" value="F:2-oxoglutarate-dependent dioxygenase activity"/>
    <property type="evidence" value="ECO:0007669"/>
    <property type="project" value="UniProtKB-UniRule"/>
</dbReference>
<dbReference type="Proteomes" id="UP000614811">
    <property type="component" value="Unassembled WGS sequence"/>
</dbReference>
<dbReference type="SUPFAM" id="SSF51197">
    <property type="entry name" value="Clavaminate synthase-like"/>
    <property type="match status" value="1"/>
</dbReference>
<dbReference type="InterPro" id="IPR044862">
    <property type="entry name" value="Pro_4_hyd_alph_FE2OG_OXY"/>
</dbReference>
<dbReference type="GO" id="GO:0031418">
    <property type="term" value="F:L-ascorbic acid binding"/>
    <property type="evidence" value="ECO:0007669"/>
    <property type="project" value="UniProtKB-KW"/>
</dbReference>
<dbReference type="Gene3D" id="4.10.860.20">
    <property type="entry name" value="Rabenosyn, Rab binding domain"/>
    <property type="match status" value="1"/>
</dbReference>
<evidence type="ECO:0000313" key="10">
    <source>
        <dbReference type="Proteomes" id="UP000614811"/>
    </source>
</evidence>
<keyword evidence="2 7" id="KW-0479">Metal-binding</keyword>
<keyword evidence="10" id="KW-1185">Reference proteome</keyword>
<dbReference type="GO" id="GO:0005506">
    <property type="term" value="F:iron ion binding"/>
    <property type="evidence" value="ECO:0007669"/>
    <property type="project" value="UniProtKB-UniRule"/>
</dbReference>
<evidence type="ECO:0000256" key="4">
    <source>
        <dbReference type="ARBA" id="ARBA00022964"/>
    </source>
</evidence>
<keyword evidence="3 7" id="KW-0847">Vitamin C</keyword>
<dbReference type="EMBL" id="BMXA01000001">
    <property type="protein sequence ID" value="GHA00335.1"/>
    <property type="molecule type" value="Genomic_DNA"/>
</dbReference>
<dbReference type="HAMAP" id="MF_00657">
    <property type="entry name" value="Hydroxyl_YbiX"/>
    <property type="match status" value="1"/>
</dbReference>
<accession>A0A918RIM4</accession>
<keyword evidence="5 7" id="KW-0560">Oxidoreductase</keyword>
<evidence type="ECO:0000259" key="8">
    <source>
        <dbReference type="PROSITE" id="PS51471"/>
    </source>
</evidence>
<keyword evidence="6 7" id="KW-0408">Iron</keyword>
<dbReference type="InterPro" id="IPR023550">
    <property type="entry name" value="PKHD_hydroxylase"/>
</dbReference>
<dbReference type="RefSeq" id="WP_189398541.1">
    <property type="nucleotide sequence ID" value="NZ_BMXA01000001.1"/>
</dbReference>
<dbReference type="AlphaFoldDB" id="A0A918RIM4"/>
<proteinExistence type="inferred from homology"/>
<organism evidence="9 10">
    <name type="scientific">Arenicella chitinivorans</name>
    <dbReference type="NCBI Taxonomy" id="1329800"/>
    <lineage>
        <taxon>Bacteria</taxon>
        <taxon>Pseudomonadati</taxon>
        <taxon>Pseudomonadota</taxon>
        <taxon>Gammaproteobacteria</taxon>
        <taxon>Arenicellales</taxon>
        <taxon>Arenicellaceae</taxon>
        <taxon>Arenicella</taxon>
    </lineage>
</organism>